<dbReference type="CDD" id="cd11731">
    <property type="entry name" value="Lin1944_like_SDR_c"/>
    <property type="match status" value="1"/>
</dbReference>
<evidence type="ECO:0000313" key="4">
    <source>
        <dbReference type="Proteomes" id="UP000237968"/>
    </source>
</evidence>
<proteinExistence type="inferred from homology"/>
<evidence type="ECO:0000313" key="3">
    <source>
        <dbReference type="EMBL" id="PRP90191.1"/>
    </source>
</evidence>
<keyword evidence="4" id="KW-1185">Reference proteome</keyword>
<dbReference type="InterPro" id="IPR051122">
    <property type="entry name" value="SDR_DHRS6-like"/>
</dbReference>
<dbReference type="Proteomes" id="UP000237968">
    <property type="component" value="Unassembled WGS sequence"/>
</dbReference>
<dbReference type="SUPFAM" id="SSF51735">
    <property type="entry name" value="NAD(P)-binding Rossmann-fold domains"/>
    <property type="match status" value="1"/>
</dbReference>
<accession>A0A2S9XBY2</accession>
<protein>
    <submittedName>
        <fullName evidence="3">Short chain dehydrogenase</fullName>
    </submittedName>
</protein>
<organism evidence="3 4">
    <name type="scientific">Enhygromyxa salina</name>
    <dbReference type="NCBI Taxonomy" id="215803"/>
    <lineage>
        <taxon>Bacteria</taxon>
        <taxon>Pseudomonadati</taxon>
        <taxon>Myxococcota</taxon>
        <taxon>Polyangia</taxon>
        <taxon>Nannocystales</taxon>
        <taxon>Nannocystaceae</taxon>
        <taxon>Enhygromyxa</taxon>
    </lineage>
</organism>
<dbReference type="RefSeq" id="WP_146156400.1">
    <property type="nucleotide sequence ID" value="NZ_PVNK01000292.1"/>
</dbReference>
<reference evidence="3 4" key="1">
    <citation type="submission" date="2018-03" db="EMBL/GenBank/DDBJ databases">
        <title>Draft Genome Sequences of the Obligatory Marine Myxobacteria Enhygromyxa salina SWB005.</title>
        <authorList>
            <person name="Poehlein A."/>
            <person name="Moghaddam J.A."/>
            <person name="Harms H."/>
            <person name="Alanjari M."/>
            <person name="Koenig G.M."/>
            <person name="Daniel R."/>
            <person name="Schaeberle T.F."/>
        </authorList>
    </citation>
    <scope>NUCLEOTIDE SEQUENCE [LARGE SCALE GENOMIC DNA]</scope>
    <source>
        <strain evidence="3 4">SWB005</strain>
    </source>
</reference>
<dbReference type="OrthoDB" id="9787486at2"/>
<dbReference type="PANTHER" id="PTHR43477:SF1">
    <property type="entry name" value="DIHYDROANTICAPSIN 7-DEHYDROGENASE"/>
    <property type="match status" value="1"/>
</dbReference>
<comment type="similarity">
    <text evidence="1">Belongs to the short-chain dehydrogenases/reductases (SDR) family.</text>
</comment>
<name>A0A2S9XBY2_9BACT</name>
<dbReference type="InterPro" id="IPR036291">
    <property type="entry name" value="NAD(P)-bd_dom_sf"/>
</dbReference>
<gene>
    <name evidence="3" type="ORF">ENSA5_67130</name>
</gene>
<dbReference type="PANTHER" id="PTHR43477">
    <property type="entry name" value="DIHYDROANTICAPSIN 7-DEHYDROGENASE"/>
    <property type="match status" value="1"/>
</dbReference>
<dbReference type="Pfam" id="PF13561">
    <property type="entry name" value="adh_short_C2"/>
    <property type="match status" value="1"/>
</dbReference>
<dbReference type="NCBIfam" id="NF005754">
    <property type="entry name" value="PRK07578.1"/>
    <property type="match status" value="1"/>
</dbReference>
<dbReference type="InterPro" id="IPR002347">
    <property type="entry name" value="SDR_fam"/>
</dbReference>
<evidence type="ECO:0000256" key="1">
    <source>
        <dbReference type="ARBA" id="ARBA00006484"/>
    </source>
</evidence>
<keyword evidence="2" id="KW-0560">Oxidoreductase</keyword>
<sequence>MTDNATVSTHRQPETNKQRVLLIGASGLIGGSLRDLLETGARALRYEVIGLSRSSDPKLDLEDRDSIIRCFAALGPFDHVVVTAGEARFAGFEALDHAAFDLGLRSKLMGQVNLTLAAVPHLPEGGSVTLTSGALAQSPFPGSAPVALVNGALESFVRAIALDIPDTRRVNVVSPGWIEDTLTALGMDPSGGVSAHEVARRYVHAIEGDMRGQVLAL</sequence>
<dbReference type="Gene3D" id="3.40.50.720">
    <property type="entry name" value="NAD(P)-binding Rossmann-like Domain"/>
    <property type="match status" value="1"/>
</dbReference>
<comment type="caution">
    <text evidence="3">The sequence shown here is derived from an EMBL/GenBank/DDBJ whole genome shotgun (WGS) entry which is preliminary data.</text>
</comment>
<dbReference type="AlphaFoldDB" id="A0A2S9XBY2"/>
<dbReference type="GO" id="GO:0016491">
    <property type="term" value="F:oxidoreductase activity"/>
    <property type="evidence" value="ECO:0007669"/>
    <property type="project" value="UniProtKB-KW"/>
</dbReference>
<evidence type="ECO:0000256" key="2">
    <source>
        <dbReference type="ARBA" id="ARBA00023002"/>
    </source>
</evidence>
<dbReference type="EMBL" id="PVNK01000292">
    <property type="protein sequence ID" value="PRP90191.1"/>
    <property type="molecule type" value="Genomic_DNA"/>
</dbReference>